<reference evidence="4 5" key="2">
    <citation type="submission" date="2020-08" db="EMBL/GenBank/DDBJ databases">
        <title>Sequencing the genomes of 1000 actinobacteria strains.</title>
        <authorList>
            <person name="Klenk H.-P."/>
        </authorList>
    </citation>
    <scope>NUCLEOTIDE SEQUENCE [LARGE SCALE GENOMIC DNA]</scope>
    <source>
        <strain evidence="4 5">DSM 40084</strain>
    </source>
</reference>
<dbReference type="InterPro" id="IPR001585">
    <property type="entry name" value="TAL/FSA"/>
</dbReference>
<keyword evidence="2" id="KW-0704">Schiff base</keyword>
<dbReference type="Proteomes" id="UP000590647">
    <property type="component" value="Unassembled WGS sequence"/>
</dbReference>
<comment type="subcellular location">
    <subcellularLocation>
        <location evidence="1">Cytoplasm</location>
    </subcellularLocation>
</comment>
<evidence type="ECO:0000256" key="2">
    <source>
        <dbReference type="ARBA" id="ARBA00023270"/>
    </source>
</evidence>
<evidence type="ECO:0000313" key="3">
    <source>
        <dbReference type="EMBL" id="ADB92572.1"/>
    </source>
</evidence>
<dbReference type="EC" id="2.2.1.2" evidence="4"/>
<organism evidence="3">
    <name type="scientific">Streptomyces caelestis</name>
    <dbReference type="NCBI Taxonomy" id="36816"/>
    <lineage>
        <taxon>Bacteria</taxon>
        <taxon>Bacillati</taxon>
        <taxon>Actinomycetota</taxon>
        <taxon>Actinomycetes</taxon>
        <taxon>Kitasatosporales</taxon>
        <taxon>Streptomycetaceae</taxon>
        <taxon>Streptomyces</taxon>
    </lineage>
</organism>
<dbReference type="PANTHER" id="PTHR10683:SF40">
    <property type="entry name" value="FRUCTOSE-6-PHOSPHATE ALDOLASE 1-RELATED"/>
    <property type="match status" value="1"/>
</dbReference>
<dbReference type="AlphaFoldDB" id="E9JET4"/>
<dbReference type="EMBL" id="JACHNE010000001">
    <property type="protein sequence ID" value="MBB5794813.1"/>
    <property type="molecule type" value="Genomic_DNA"/>
</dbReference>
<accession>E9JET4</accession>
<reference evidence="3" key="1">
    <citation type="journal article" date="2015" name="PLoS ONE">
        <title>Lincosamide synthetase-a unique condensation system combining elements of nonribosomal peptide synthetase and mycothiol metabolism.</title>
        <authorList>
            <person name="Janata J."/>
            <person name="Kadlcik S."/>
            <person name="Koberska M."/>
            <person name="Ulanova D."/>
            <person name="Kamenik Z."/>
            <person name="Novak P."/>
            <person name="Kopecky J."/>
            <person name="Novotna J."/>
            <person name="Radojevic B."/>
            <person name="Plhackova K."/>
            <person name="Gazak R."/>
            <person name="Najmanova L."/>
        </authorList>
    </citation>
    <scope>NUCLEOTIDE SEQUENCE</scope>
    <source>
        <strain evidence="3">ATCC 15084</strain>
    </source>
</reference>
<dbReference type="PROSITE" id="PS01054">
    <property type="entry name" value="TRANSALDOLASE_1"/>
    <property type="match status" value="1"/>
</dbReference>
<dbReference type="GO" id="GO:0004801">
    <property type="term" value="F:transaldolase activity"/>
    <property type="evidence" value="ECO:0007669"/>
    <property type="project" value="UniProtKB-EC"/>
</dbReference>
<dbReference type="InterPro" id="IPR033919">
    <property type="entry name" value="TSA/FSA_arc/bac"/>
</dbReference>
<dbReference type="SUPFAM" id="SSF51569">
    <property type="entry name" value="Aldolase"/>
    <property type="match status" value="1"/>
</dbReference>
<dbReference type="GO" id="GO:0005975">
    <property type="term" value="P:carbohydrate metabolic process"/>
    <property type="evidence" value="ECO:0007669"/>
    <property type="project" value="InterPro"/>
</dbReference>
<dbReference type="GO" id="GO:0005737">
    <property type="term" value="C:cytoplasm"/>
    <property type="evidence" value="ECO:0007669"/>
    <property type="project" value="UniProtKB-SubCell"/>
</dbReference>
<keyword evidence="5" id="KW-1185">Reference proteome</keyword>
<gene>
    <name evidence="4" type="ORF">HDA41_002777</name>
</gene>
<sequence>MKIFLDTTDMEAVAQWLPHGIVDGVTTNPTLLRKAGVRNAREIVRELAQRVAPGDVSVQVAGETHEEMVQQALGYRTLGENIVIKVPVIRPDGRPNLDVMTTLTRQGVAVNATACLSLAQVLAAAKAGARYASLLWGRVADEGGSPEAVVADAARLLRQYGLPTQLLIGSVRAAGDITKALSAGADVVTVPPALLERWLDHHYSRMTVQQFNSDAGMKMGTK</sequence>
<name>E9JET4_9ACTN</name>
<evidence type="ECO:0000256" key="1">
    <source>
        <dbReference type="ARBA" id="ARBA00004496"/>
    </source>
</evidence>
<dbReference type="EMBL" id="GQ844764">
    <property type="protein sequence ID" value="ADB92572.1"/>
    <property type="molecule type" value="Genomic_DNA"/>
</dbReference>
<dbReference type="RefSeq" id="WP_184983853.1">
    <property type="nucleotide sequence ID" value="NZ_JACHNE010000001.1"/>
</dbReference>
<dbReference type="InterPro" id="IPR013785">
    <property type="entry name" value="Aldolase_TIM"/>
</dbReference>
<evidence type="ECO:0000313" key="4">
    <source>
        <dbReference type="EMBL" id="MBB5794813.1"/>
    </source>
</evidence>
<dbReference type="GO" id="GO:0016832">
    <property type="term" value="F:aldehyde-lyase activity"/>
    <property type="evidence" value="ECO:0007669"/>
    <property type="project" value="InterPro"/>
</dbReference>
<evidence type="ECO:0000313" key="5">
    <source>
        <dbReference type="Proteomes" id="UP000590647"/>
    </source>
</evidence>
<dbReference type="PANTHER" id="PTHR10683">
    <property type="entry name" value="TRANSALDOLASE"/>
    <property type="match status" value="1"/>
</dbReference>
<keyword evidence="4" id="KW-0808">Transferase</keyword>
<proteinExistence type="predicted"/>
<dbReference type="InterPro" id="IPR018225">
    <property type="entry name" value="Transaldolase_AS"/>
</dbReference>
<dbReference type="Gene3D" id="3.20.20.70">
    <property type="entry name" value="Aldolase class I"/>
    <property type="match status" value="1"/>
</dbReference>
<dbReference type="CDD" id="cd00956">
    <property type="entry name" value="Transaldolase_FSA"/>
    <property type="match status" value="1"/>
</dbReference>
<dbReference type="Pfam" id="PF00923">
    <property type="entry name" value="TAL_FSA"/>
    <property type="match status" value="1"/>
</dbReference>
<protein>
    <submittedName>
        <fullName evidence="3">CcbR</fullName>
    </submittedName>
    <submittedName>
        <fullName evidence="4">Transaldolase</fullName>
        <ecNumber evidence="4">2.2.1.2</ecNumber>
    </submittedName>
</protein>